<sequence>MNTADNRYDIDTDSVMFAGGEPFDVSAIGAAQTPWWNRTLCEVNNAWVRLGVMEGDFHWHKHDDTDEFFLVMEGHLDIELENQMISLTPGQAFTVPKGIMHCPHARARSVVLMIEQAGVVPTGN</sequence>
<dbReference type="PANTHER" id="PTHR36114:SF1">
    <property type="entry name" value="16.7 KDA PROTEIN IN WHIE LOCUS"/>
    <property type="match status" value="1"/>
</dbReference>
<protein>
    <submittedName>
        <fullName evidence="2">Cupin domain-containing protein</fullName>
    </submittedName>
</protein>
<dbReference type="PANTHER" id="PTHR36114">
    <property type="entry name" value="16.7 KDA PROTEIN IN WHIE LOCUS"/>
    <property type="match status" value="1"/>
</dbReference>
<keyword evidence="3" id="KW-1185">Reference proteome</keyword>
<name>A0ABW8IXJ8_9GAMM</name>
<gene>
    <name evidence="2" type="ORF">ISP13_14435</name>
</gene>
<dbReference type="RefSeq" id="WP_284396593.1">
    <property type="nucleotide sequence ID" value="NZ_BSNQ01000003.1"/>
</dbReference>
<feature type="domain" description="Cupin type-2" evidence="1">
    <location>
        <begin position="54"/>
        <end position="107"/>
    </location>
</feature>
<evidence type="ECO:0000313" key="3">
    <source>
        <dbReference type="Proteomes" id="UP001620405"/>
    </source>
</evidence>
<dbReference type="Pfam" id="PF07883">
    <property type="entry name" value="Cupin_2"/>
    <property type="match status" value="1"/>
</dbReference>
<dbReference type="InterPro" id="IPR014710">
    <property type="entry name" value="RmlC-like_jellyroll"/>
</dbReference>
<comment type="caution">
    <text evidence="2">The sequence shown here is derived from an EMBL/GenBank/DDBJ whole genome shotgun (WGS) entry which is preliminary data.</text>
</comment>
<dbReference type="SUPFAM" id="SSF51182">
    <property type="entry name" value="RmlC-like cupins"/>
    <property type="match status" value="1"/>
</dbReference>
<dbReference type="InterPro" id="IPR013096">
    <property type="entry name" value="Cupin_2"/>
</dbReference>
<proteinExistence type="predicted"/>
<dbReference type="Gene3D" id="2.60.120.10">
    <property type="entry name" value="Jelly Rolls"/>
    <property type="match status" value="1"/>
</dbReference>
<dbReference type="Proteomes" id="UP001620405">
    <property type="component" value="Unassembled WGS sequence"/>
</dbReference>
<reference evidence="2 3" key="1">
    <citation type="submission" date="2020-10" db="EMBL/GenBank/DDBJ databases">
        <title>Phylogeny of dyella-like bacteria.</title>
        <authorList>
            <person name="Fu J."/>
        </authorList>
    </citation>
    <scope>NUCLEOTIDE SEQUENCE [LARGE SCALE GENOMIC DNA]</scope>
    <source>
        <strain evidence="2 3">DHOB07</strain>
    </source>
</reference>
<evidence type="ECO:0000313" key="2">
    <source>
        <dbReference type="EMBL" id="MFK2874738.1"/>
    </source>
</evidence>
<accession>A0ABW8IXJ8</accession>
<organism evidence="2 3">
    <name type="scientific">Dyella lipolytica</name>
    <dbReference type="NCBI Taxonomy" id="1867835"/>
    <lineage>
        <taxon>Bacteria</taxon>
        <taxon>Pseudomonadati</taxon>
        <taxon>Pseudomonadota</taxon>
        <taxon>Gammaproteobacteria</taxon>
        <taxon>Lysobacterales</taxon>
        <taxon>Rhodanobacteraceae</taxon>
        <taxon>Dyella</taxon>
    </lineage>
</organism>
<dbReference type="CDD" id="cd02226">
    <property type="entry name" value="cupin_YdbB-like"/>
    <property type="match status" value="1"/>
</dbReference>
<dbReference type="InterPro" id="IPR011051">
    <property type="entry name" value="RmlC_Cupin_sf"/>
</dbReference>
<evidence type="ECO:0000259" key="1">
    <source>
        <dbReference type="Pfam" id="PF07883"/>
    </source>
</evidence>
<dbReference type="EMBL" id="JADIKG010000013">
    <property type="protein sequence ID" value="MFK2874738.1"/>
    <property type="molecule type" value="Genomic_DNA"/>
</dbReference>
<dbReference type="InterPro" id="IPR052044">
    <property type="entry name" value="PKS_Associated_Protein"/>
</dbReference>